<dbReference type="InterPro" id="IPR001451">
    <property type="entry name" value="Hexapep"/>
</dbReference>
<gene>
    <name evidence="7" type="primary">lpxD</name>
    <name evidence="9" type="ORF">SAMN05216234_13523</name>
</gene>
<comment type="subunit">
    <text evidence="7">Homotrimer.</text>
</comment>
<evidence type="ECO:0000256" key="2">
    <source>
        <dbReference type="ARBA" id="ARBA00022556"/>
    </source>
</evidence>
<dbReference type="SUPFAM" id="SSF51161">
    <property type="entry name" value="Trimeric LpxA-like enzymes"/>
    <property type="match status" value="1"/>
</dbReference>
<dbReference type="GO" id="GO:0016410">
    <property type="term" value="F:N-acyltransferase activity"/>
    <property type="evidence" value="ECO:0007669"/>
    <property type="project" value="InterPro"/>
</dbReference>
<evidence type="ECO:0000313" key="9">
    <source>
        <dbReference type="EMBL" id="SFP72265.1"/>
    </source>
</evidence>
<dbReference type="InterPro" id="IPR020573">
    <property type="entry name" value="UDP_GlcNAc_AcTrfase_non-rep"/>
</dbReference>
<keyword evidence="3 7" id="KW-0808">Transferase</keyword>
<evidence type="ECO:0000256" key="4">
    <source>
        <dbReference type="ARBA" id="ARBA00022737"/>
    </source>
</evidence>
<dbReference type="EMBL" id="FOXB01000035">
    <property type="protein sequence ID" value="SFP72265.1"/>
    <property type="molecule type" value="Genomic_DNA"/>
</dbReference>
<dbReference type="UniPathway" id="UPA00973"/>
<dbReference type="OrthoDB" id="9784739at2"/>
<keyword evidence="4 7" id="KW-0677">Repeat</keyword>
<feature type="domain" description="UDP-3-O-[3-hydroxymyristoyl] glucosamine N-acyltransferase non-repeat region" evidence="8">
    <location>
        <begin position="18"/>
        <end position="86"/>
    </location>
</feature>
<dbReference type="InterPro" id="IPR018357">
    <property type="entry name" value="Hexapep_transf_CS"/>
</dbReference>
<dbReference type="GO" id="GO:0009245">
    <property type="term" value="P:lipid A biosynthetic process"/>
    <property type="evidence" value="ECO:0007669"/>
    <property type="project" value="UniProtKB-UniRule"/>
</dbReference>
<dbReference type="AlphaFoldDB" id="A0A1I5SNH2"/>
<dbReference type="Gene3D" id="3.40.1390.10">
    <property type="entry name" value="MurE/MurF, N-terminal domain"/>
    <property type="match status" value="1"/>
</dbReference>
<comment type="similarity">
    <text evidence="7">Belongs to the transferase hexapeptide repeat family. LpxD subfamily.</text>
</comment>
<evidence type="ECO:0000256" key="7">
    <source>
        <dbReference type="HAMAP-Rule" id="MF_00523"/>
    </source>
</evidence>
<dbReference type="Pfam" id="PF00132">
    <property type="entry name" value="Hexapep"/>
    <property type="match status" value="3"/>
</dbReference>
<keyword evidence="6 7" id="KW-0012">Acyltransferase</keyword>
<dbReference type="InterPro" id="IPR007691">
    <property type="entry name" value="LpxD"/>
</dbReference>
<dbReference type="GO" id="GO:0103118">
    <property type="term" value="F:UDP-3-O-[(3R)-3-hydroxyacyl]-glucosamine N-acyltransferase activity"/>
    <property type="evidence" value="ECO:0007669"/>
    <property type="project" value="UniProtKB-EC"/>
</dbReference>
<sequence length="322" mass="34747">MRLVELVEKIGISYSGEDCEIVGINTLRDAKEDELSFLDNPKYLKDLGQTKAAAVLVSKKYESAVPKDSIALVDDEPYLKLAFASKFFAPEVMKKEGNEPKFGKNCNIGSNVSFGKDVVVGDRVTIMPGCFIGDDVEIGDDTVIYPNVTIYHQCKVGSKCIIHSGTVIGSDGYGFAHTKDGKHIKLYQLGNVVIEDDVEIGSNCSIDRGALKSTVIKEGVKIDNLVHIAHNCEIGEHSLITGQVGISGSTKLGRNVVMGGQSGTAGHLEIGPFATIAARGGVTKSIPGNRVYAGFPLMEHKKWLKLNAMLSKFLRKSDTIVK</sequence>
<feature type="active site" description="Proton acceptor" evidence="7">
    <location>
        <position position="230"/>
    </location>
</feature>
<dbReference type="Pfam" id="PF04613">
    <property type="entry name" value="LpxD"/>
    <property type="match status" value="1"/>
</dbReference>
<dbReference type="HAMAP" id="MF_00523">
    <property type="entry name" value="LpxD"/>
    <property type="match status" value="1"/>
</dbReference>
<evidence type="ECO:0000313" key="10">
    <source>
        <dbReference type="Proteomes" id="UP000199227"/>
    </source>
</evidence>
<dbReference type="InterPro" id="IPR011004">
    <property type="entry name" value="Trimer_LpxA-like_sf"/>
</dbReference>
<dbReference type="Proteomes" id="UP000199227">
    <property type="component" value="Unassembled WGS sequence"/>
</dbReference>
<dbReference type="PROSITE" id="PS00101">
    <property type="entry name" value="HEXAPEP_TRANSFERASES"/>
    <property type="match status" value="1"/>
</dbReference>
<evidence type="ECO:0000256" key="5">
    <source>
        <dbReference type="ARBA" id="ARBA00023098"/>
    </source>
</evidence>
<dbReference type="GO" id="GO:0016020">
    <property type="term" value="C:membrane"/>
    <property type="evidence" value="ECO:0007669"/>
    <property type="project" value="GOC"/>
</dbReference>
<dbReference type="RefSeq" id="WP_092913489.1">
    <property type="nucleotide sequence ID" value="NZ_FOXB01000035.1"/>
</dbReference>
<name>A0A1I5SNH2_9BACT</name>
<proteinExistence type="inferred from homology"/>
<keyword evidence="5 7" id="KW-0443">Lipid metabolism</keyword>
<evidence type="ECO:0000256" key="3">
    <source>
        <dbReference type="ARBA" id="ARBA00022679"/>
    </source>
</evidence>
<accession>A0A1I5SNH2</accession>
<organism evidence="9 10">
    <name type="scientific">Hydrogenimonas thermophila</name>
    <dbReference type="NCBI Taxonomy" id="223786"/>
    <lineage>
        <taxon>Bacteria</taxon>
        <taxon>Pseudomonadati</taxon>
        <taxon>Campylobacterota</taxon>
        <taxon>Epsilonproteobacteria</taxon>
        <taxon>Campylobacterales</taxon>
        <taxon>Hydrogenimonadaceae</taxon>
        <taxon>Hydrogenimonas</taxon>
    </lineage>
</organism>
<dbReference type="STRING" id="223786.SAMN05216234_13523"/>
<dbReference type="Gene3D" id="2.160.10.10">
    <property type="entry name" value="Hexapeptide repeat proteins"/>
    <property type="match status" value="1"/>
</dbReference>
<keyword evidence="2 7" id="KW-0441">Lipid A biosynthesis</keyword>
<dbReference type="NCBIfam" id="TIGR01853">
    <property type="entry name" value="lipid_A_lpxD"/>
    <property type="match status" value="1"/>
</dbReference>
<reference evidence="9 10" key="1">
    <citation type="submission" date="2016-10" db="EMBL/GenBank/DDBJ databases">
        <authorList>
            <person name="de Groot N.N."/>
        </authorList>
    </citation>
    <scope>NUCLEOTIDE SEQUENCE [LARGE SCALE GENOMIC DNA]</scope>
    <source>
        <strain evidence="9 10">EP1-55-1</strain>
    </source>
</reference>
<comment type="function">
    <text evidence="7">Catalyzes the N-acylation of UDP-3-O-acylglucosamine using 3-hydroxyacyl-ACP as the acyl donor. Is involved in the biosynthesis of lipid A, a phosphorylated glycolipid that anchors the lipopolysaccharide to the outer membrane of the cell.</text>
</comment>
<evidence type="ECO:0000259" key="8">
    <source>
        <dbReference type="Pfam" id="PF04613"/>
    </source>
</evidence>
<protein>
    <recommendedName>
        <fullName evidence="7">UDP-3-O-acylglucosamine N-acyltransferase</fullName>
        <ecNumber evidence="7">2.3.1.191</ecNumber>
    </recommendedName>
</protein>
<keyword evidence="10" id="KW-1185">Reference proteome</keyword>
<comment type="pathway">
    <text evidence="7">Bacterial outer membrane biogenesis; LPS lipid A biosynthesis.</text>
</comment>
<dbReference type="NCBIfam" id="NF002060">
    <property type="entry name" value="PRK00892.1"/>
    <property type="match status" value="1"/>
</dbReference>
<dbReference type="PANTHER" id="PTHR43378:SF2">
    <property type="entry name" value="UDP-3-O-ACYLGLUCOSAMINE N-ACYLTRANSFERASE 1, MITOCHONDRIAL-RELATED"/>
    <property type="match status" value="1"/>
</dbReference>
<comment type="catalytic activity">
    <reaction evidence="7">
        <text>a UDP-3-O-[(3R)-3-hydroxyacyl]-alpha-D-glucosamine + a (3R)-hydroxyacyl-[ACP] = a UDP-2-N,3-O-bis[(3R)-3-hydroxyacyl]-alpha-D-glucosamine + holo-[ACP] + H(+)</text>
        <dbReference type="Rhea" id="RHEA:53836"/>
        <dbReference type="Rhea" id="RHEA-COMP:9685"/>
        <dbReference type="Rhea" id="RHEA-COMP:9945"/>
        <dbReference type="ChEBI" id="CHEBI:15378"/>
        <dbReference type="ChEBI" id="CHEBI:64479"/>
        <dbReference type="ChEBI" id="CHEBI:78827"/>
        <dbReference type="ChEBI" id="CHEBI:137740"/>
        <dbReference type="ChEBI" id="CHEBI:137748"/>
        <dbReference type="EC" id="2.3.1.191"/>
    </reaction>
</comment>
<dbReference type="CDD" id="cd03352">
    <property type="entry name" value="LbH_LpxD"/>
    <property type="match status" value="1"/>
</dbReference>
<evidence type="ECO:0000256" key="6">
    <source>
        <dbReference type="ARBA" id="ARBA00023315"/>
    </source>
</evidence>
<dbReference type="PANTHER" id="PTHR43378">
    <property type="entry name" value="UDP-3-O-ACYLGLUCOSAMINE N-ACYLTRANSFERASE"/>
    <property type="match status" value="1"/>
</dbReference>
<keyword evidence="1 7" id="KW-0444">Lipid biosynthesis</keyword>
<dbReference type="EC" id="2.3.1.191" evidence="7"/>
<evidence type="ECO:0000256" key="1">
    <source>
        <dbReference type="ARBA" id="ARBA00022516"/>
    </source>
</evidence>